<dbReference type="Gene3D" id="2.40.50.1020">
    <property type="entry name" value="LytTr DNA-binding domain"/>
    <property type="match status" value="1"/>
</dbReference>
<evidence type="ECO:0000256" key="3">
    <source>
        <dbReference type="PROSITE-ProRule" id="PRU00169"/>
    </source>
</evidence>
<feature type="domain" description="HTH LytTR-type" evidence="5">
    <location>
        <begin position="127"/>
        <end position="226"/>
    </location>
</feature>
<keyword evidence="7" id="KW-1185">Reference proteome</keyword>
<dbReference type="PANTHER" id="PTHR37299:SF1">
    <property type="entry name" value="STAGE 0 SPORULATION PROTEIN A HOMOLOG"/>
    <property type="match status" value="1"/>
</dbReference>
<comment type="caution">
    <text evidence="6">The sequence shown here is derived from an EMBL/GenBank/DDBJ whole genome shotgun (WGS) entry which is preliminary data.</text>
</comment>
<feature type="domain" description="Response regulatory" evidence="4">
    <location>
        <begin position="3"/>
        <end position="115"/>
    </location>
</feature>
<evidence type="ECO:0000259" key="5">
    <source>
        <dbReference type="PROSITE" id="PS50930"/>
    </source>
</evidence>
<sequence>MLKVAVCDDEKLIVQQIRDYIKNFRMLCLVDAYESGEELLRGHKVYDVIFLDIDMKGINGIKTAQKIRSYDKKVKIIYVTGYDDYRNYAFSVHAFAYLIKPVSRENIHRQLEEVVAYTAEEEPEQMLRFETEDGVHEINVKDIYYFEYADRKILIRTKAGVLRMHGSITSMAVKMESYGFYMPHKSFSVNLFYVKTIKGYDIHMMDGSMIPLSQKKSVEFREKLSHYMANRI</sequence>
<dbReference type="Pfam" id="PF04397">
    <property type="entry name" value="LytTR"/>
    <property type="match status" value="1"/>
</dbReference>
<keyword evidence="3" id="KW-0597">Phosphoprotein</keyword>
<reference evidence="6 7" key="1">
    <citation type="journal article" date="2019" name="Anaerobe">
        <title>Detection of Robinsoniella peoriensis in multiple bone samples of a trauma patient.</title>
        <authorList>
            <person name="Schrottner P."/>
            <person name="Hartwich K."/>
            <person name="Bunk B."/>
            <person name="Schober I."/>
            <person name="Helbig S."/>
            <person name="Rudolph W.W."/>
            <person name="Gunzer F."/>
        </authorList>
    </citation>
    <scope>NUCLEOTIDE SEQUENCE [LARGE SCALE GENOMIC DNA]</scope>
    <source>
        <strain evidence="6 7">DSM 106044</strain>
    </source>
</reference>
<proteinExistence type="predicted"/>
<dbReference type="InterPro" id="IPR046947">
    <property type="entry name" value="LytR-like"/>
</dbReference>
<accession>A0A4U8Q306</accession>
<feature type="modified residue" description="4-aspartylphosphate" evidence="3">
    <location>
        <position position="52"/>
    </location>
</feature>
<dbReference type="RefSeq" id="WP_027296314.1">
    <property type="nucleotide sequence ID" value="NZ_QGQD01000086.1"/>
</dbReference>
<dbReference type="GO" id="GO:0000156">
    <property type="term" value="F:phosphorelay response regulator activity"/>
    <property type="evidence" value="ECO:0007669"/>
    <property type="project" value="InterPro"/>
</dbReference>
<comment type="function">
    <text evidence="2">May play the central regulatory role in sporulation. It may be an element of the effector pathway responsible for the activation of sporulation genes in response to nutritional stress. Spo0A may act in concert with spo0H (a sigma factor) to control the expression of some genes that are critical to the sporulation process.</text>
</comment>
<protein>
    <recommendedName>
        <fullName evidence="1">Stage 0 sporulation protein A homolog</fullName>
    </recommendedName>
</protein>
<evidence type="ECO:0000256" key="1">
    <source>
        <dbReference type="ARBA" id="ARBA00018672"/>
    </source>
</evidence>
<dbReference type="GO" id="GO:0003677">
    <property type="term" value="F:DNA binding"/>
    <property type="evidence" value="ECO:0007669"/>
    <property type="project" value="InterPro"/>
</dbReference>
<dbReference type="InterPro" id="IPR001789">
    <property type="entry name" value="Sig_transdc_resp-reg_receiver"/>
</dbReference>
<evidence type="ECO:0000313" key="7">
    <source>
        <dbReference type="Proteomes" id="UP000306509"/>
    </source>
</evidence>
<dbReference type="EMBL" id="QGQD01000086">
    <property type="protein sequence ID" value="TLC98738.1"/>
    <property type="molecule type" value="Genomic_DNA"/>
</dbReference>
<dbReference type="SUPFAM" id="SSF52172">
    <property type="entry name" value="CheY-like"/>
    <property type="match status" value="1"/>
</dbReference>
<evidence type="ECO:0000259" key="4">
    <source>
        <dbReference type="PROSITE" id="PS50110"/>
    </source>
</evidence>
<dbReference type="Proteomes" id="UP000306509">
    <property type="component" value="Unassembled WGS sequence"/>
</dbReference>
<dbReference type="SMART" id="SM00850">
    <property type="entry name" value="LytTR"/>
    <property type="match status" value="1"/>
</dbReference>
<dbReference type="SMART" id="SM00448">
    <property type="entry name" value="REC"/>
    <property type="match status" value="1"/>
</dbReference>
<dbReference type="InterPro" id="IPR007492">
    <property type="entry name" value="LytTR_DNA-bd_dom"/>
</dbReference>
<name>A0A4U8Q306_9FIRM</name>
<evidence type="ECO:0000313" key="6">
    <source>
        <dbReference type="EMBL" id="TLC98738.1"/>
    </source>
</evidence>
<dbReference type="AlphaFoldDB" id="A0A4U8Q306"/>
<dbReference type="PROSITE" id="PS50930">
    <property type="entry name" value="HTH_LYTTR"/>
    <property type="match status" value="1"/>
</dbReference>
<evidence type="ECO:0000256" key="2">
    <source>
        <dbReference type="ARBA" id="ARBA00024867"/>
    </source>
</evidence>
<organism evidence="6 7">
    <name type="scientific">Robinsoniella peoriensis</name>
    <dbReference type="NCBI Taxonomy" id="180332"/>
    <lineage>
        <taxon>Bacteria</taxon>
        <taxon>Bacillati</taxon>
        <taxon>Bacillota</taxon>
        <taxon>Clostridia</taxon>
        <taxon>Lachnospirales</taxon>
        <taxon>Lachnospiraceae</taxon>
        <taxon>Robinsoniella</taxon>
    </lineage>
</organism>
<dbReference type="PROSITE" id="PS50110">
    <property type="entry name" value="RESPONSE_REGULATORY"/>
    <property type="match status" value="1"/>
</dbReference>
<dbReference type="InterPro" id="IPR011006">
    <property type="entry name" value="CheY-like_superfamily"/>
</dbReference>
<gene>
    <name evidence="6" type="primary">ypdB_8</name>
    <name evidence="6" type="ORF">DSM106044_04489</name>
</gene>
<dbReference type="STRING" id="180332.GCA_000797495_00464"/>
<dbReference type="PANTHER" id="PTHR37299">
    <property type="entry name" value="TRANSCRIPTIONAL REGULATOR-RELATED"/>
    <property type="match status" value="1"/>
</dbReference>
<dbReference type="Pfam" id="PF00072">
    <property type="entry name" value="Response_reg"/>
    <property type="match status" value="1"/>
</dbReference>
<dbReference type="Gene3D" id="3.40.50.2300">
    <property type="match status" value="1"/>
</dbReference>